<evidence type="ECO:0000256" key="2">
    <source>
        <dbReference type="ARBA" id="ARBA00022448"/>
    </source>
</evidence>
<comment type="caution">
    <text evidence="10">The sequence shown here is derived from an EMBL/GenBank/DDBJ whole genome shotgun (WGS) entry which is preliminary data.</text>
</comment>
<keyword evidence="3" id="KW-1003">Cell membrane</keyword>
<feature type="transmembrane region" description="Helical" evidence="8">
    <location>
        <begin position="185"/>
        <end position="209"/>
    </location>
</feature>
<dbReference type="SUPFAM" id="SSF161098">
    <property type="entry name" value="MetI-like"/>
    <property type="match status" value="1"/>
</dbReference>
<dbReference type="RefSeq" id="WP_379235706.1">
    <property type="nucleotide sequence ID" value="NZ_JBHSTE010000004.1"/>
</dbReference>
<name>A0ABW1V512_9BACL</name>
<keyword evidence="2 8" id="KW-0813">Transport</keyword>
<evidence type="ECO:0000313" key="11">
    <source>
        <dbReference type="Proteomes" id="UP001596233"/>
    </source>
</evidence>
<sequence length="218" mass="24211">MDFFSLELLPPLLKGLQVTLLITIYSTLLALALAFIAGFARLSRFRIIRSTAAIYVEVFRGTSLLVQLFWMYFALPILLDIRVPAMTAAVIAIGLNYGAYGSEVVRSTVVAIPKGQVEASIALNFTPFQRMKNIILPQAWAMMLPSFGNLQIELLKGTSLVYLITLTDLTYQGMMLRTYDISQTTAIFIWILILYYAAASLLTCVIRLAERKAAVGRG</sequence>
<comment type="similarity">
    <text evidence="8">Belongs to the binding-protein-dependent transport system permease family.</text>
</comment>
<evidence type="ECO:0000256" key="7">
    <source>
        <dbReference type="ARBA" id="ARBA00023136"/>
    </source>
</evidence>
<evidence type="ECO:0000256" key="4">
    <source>
        <dbReference type="ARBA" id="ARBA00022692"/>
    </source>
</evidence>
<dbReference type="Pfam" id="PF00528">
    <property type="entry name" value="BPD_transp_1"/>
    <property type="match status" value="1"/>
</dbReference>
<dbReference type="InterPro" id="IPR035906">
    <property type="entry name" value="MetI-like_sf"/>
</dbReference>
<dbReference type="InterPro" id="IPR010065">
    <property type="entry name" value="AA_ABC_transptr_permease_3TM"/>
</dbReference>
<dbReference type="Gene3D" id="1.10.3720.10">
    <property type="entry name" value="MetI-like"/>
    <property type="match status" value="1"/>
</dbReference>
<evidence type="ECO:0000256" key="5">
    <source>
        <dbReference type="ARBA" id="ARBA00022970"/>
    </source>
</evidence>
<gene>
    <name evidence="10" type="primary">ehuC</name>
    <name evidence="10" type="ORF">ACFP56_14490</name>
</gene>
<dbReference type="PANTHER" id="PTHR30614">
    <property type="entry name" value="MEMBRANE COMPONENT OF AMINO ACID ABC TRANSPORTER"/>
    <property type="match status" value="1"/>
</dbReference>
<comment type="subcellular location">
    <subcellularLocation>
        <location evidence="1 8">Cell membrane</location>
        <topology evidence="1 8">Multi-pass membrane protein</topology>
    </subcellularLocation>
</comment>
<feature type="transmembrane region" description="Helical" evidence="8">
    <location>
        <begin position="20"/>
        <end position="40"/>
    </location>
</feature>
<evidence type="ECO:0000256" key="8">
    <source>
        <dbReference type="RuleBase" id="RU363032"/>
    </source>
</evidence>
<feature type="domain" description="ABC transmembrane type-1" evidence="9">
    <location>
        <begin position="16"/>
        <end position="200"/>
    </location>
</feature>
<keyword evidence="7 8" id="KW-0472">Membrane</keyword>
<evidence type="ECO:0000259" key="9">
    <source>
        <dbReference type="PROSITE" id="PS50928"/>
    </source>
</evidence>
<evidence type="ECO:0000313" key="10">
    <source>
        <dbReference type="EMBL" id="MFC6333832.1"/>
    </source>
</evidence>
<evidence type="ECO:0000256" key="6">
    <source>
        <dbReference type="ARBA" id="ARBA00022989"/>
    </source>
</evidence>
<dbReference type="PANTHER" id="PTHR30614:SF0">
    <property type="entry name" value="L-CYSTINE TRANSPORT SYSTEM PERMEASE PROTEIN TCYL"/>
    <property type="match status" value="1"/>
</dbReference>
<feature type="transmembrane region" description="Helical" evidence="8">
    <location>
        <begin position="52"/>
        <end position="75"/>
    </location>
</feature>
<dbReference type="InterPro" id="IPR043429">
    <property type="entry name" value="ArtM/GltK/GlnP/TcyL/YhdX-like"/>
</dbReference>
<proteinExistence type="inferred from homology"/>
<accession>A0ABW1V512</accession>
<dbReference type="InterPro" id="IPR000515">
    <property type="entry name" value="MetI-like"/>
</dbReference>
<reference evidence="11" key="1">
    <citation type="journal article" date="2019" name="Int. J. Syst. Evol. Microbiol.">
        <title>The Global Catalogue of Microorganisms (GCM) 10K type strain sequencing project: providing services to taxonomists for standard genome sequencing and annotation.</title>
        <authorList>
            <consortium name="The Broad Institute Genomics Platform"/>
            <consortium name="The Broad Institute Genome Sequencing Center for Infectious Disease"/>
            <person name="Wu L."/>
            <person name="Ma J."/>
        </authorList>
    </citation>
    <scope>NUCLEOTIDE SEQUENCE [LARGE SCALE GENOMIC DNA]</scope>
    <source>
        <strain evidence="11">PCU 280</strain>
    </source>
</reference>
<dbReference type="PROSITE" id="PS50928">
    <property type="entry name" value="ABC_TM1"/>
    <property type="match status" value="1"/>
</dbReference>
<evidence type="ECO:0000256" key="3">
    <source>
        <dbReference type="ARBA" id="ARBA00022475"/>
    </source>
</evidence>
<dbReference type="NCBIfam" id="TIGR03004">
    <property type="entry name" value="ectoine_ehuC"/>
    <property type="match status" value="1"/>
</dbReference>
<keyword evidence="6 8" id="KW-1133">Transmembrane helix</keyword>
<keyword evidence="5" id="KW-0029">Amino-acid transport</keyword>
<feature type="transmembrane region" description="Helical" evidence="8">
    <location>
        <begin position="81"/>
        <end position="100"/>
    </location>
</feature>
<dbReference type="CDD" id="cd06261">
    <property type="entry name" value="TM_PBP2"/>
    <property type="match status" value="1"/>
</dbReference>
<keyword evidence="4 8" id="KW-0812">Transmembrane</keyword>
<protein>
    <submittedName>
        <fullName evidence="10">Ectoine/hydroxyectoine ABC transporter permease subunit EhuC</fullName>
    </submittedName>
</protein>
<dbReference type="EMBL" id="JBHSTE010000004">
    <property type="protein sequence ID" value="MFC6333832.1"/>
    <property type="molecule type" value="Genomic_DNA"/>
</dbReference>
<evidence type="ECO:0000256" key="1">
    <source>
        <dbReference type="ARBA" id="ARBA00004651"/>
    </source>
</evidence>
<organism evidence="10 11">
    <name type="scientific">Paenibacillus septentrionalis</name>
    <dbReference type="NCBI Taxonomy" id="429342"/>
    <lineage>
        <taxon>Bacteria</taxon>
        <taxon>Bacillati</taxon>
        <taxon>Bacillota</taxon>
        <taxon>Bacilli</taxon>
        <taxon>Bacillales</taxon>
        <taxon>Paenibacillaceae</taxon>
        <taxon>Paenibacillus</taxon>
    </lineage>
</organism>
<dbReference type="NCBIfam" id="TIGR01726">
    <property type="entry name" value="HEQRo_perm_3TM"/>
    <property type="match status" value="1"/>
</dbReference>
<dbReference type="Proteomes" id="UP001596233">
    <property type="component" value="Unassembled WGS sequence"/>
</dbReference>
<keyword evidence="11" id="KW-1185">Reference proteome</keyword>
<dbReference type="InterPro" id="IPR014342">
    <property type="entry name" value="Ectoine_EhuC"/>
</dbReference>